<evidence type="ECO:0000256" key="7">
    <source>
        <dbReference type="ARBA" id="ARBA00014944"/>
    </source>
</evidence>
<keyword evidence="22" id="KW-1185">Reference proteome</keyword>
<keyword evidence="15" id="KW-0594">Phospholipid biosynthesis</keyword>
<evidence type="ECO:0000256" key="20">
    <source>
        <dbReference type="SAM" id="Phobius"/>
    </source>
</evidence>
<evidence type="ECO:0000256" key="16">
    <source>
        <dbReference type="ARBA" id="ARBA00023264"/>
    </source>
</evidence>
<evidence type="ECO:0000256" key="12">
    <source>
        <dbReference type="ARBA" id="ARBA00022989"/>
    </source>
</evidence>
<dbReference type="InterPro" id="IPR050324">
    <property type="entry name" value="CDP-alcohol_PTase-I"/>
</dbReference>
<organism evidence="21 22">
    <name type="scientific">Haloplasma contractile SSD-17B</name>
    <dbReference type="NCBI Taxonomy" id="1033810"/>
    <lineage>
        <taxon>Bacteria</taxon>
        <taxon>Bacillati</taxon>
        <taxon>Mycoplasmatota</taxon>
        <taxon>Mollicutes</taxon>
        <taxon>Haloplasmatales</taxon>
        <taxon>Haloplasmataceae</taxon>
        <taxon>Haloplasma</taxon>
    </lineage>
</organism>
<dbReference type="RefSeq" id="WP_008826300.1">
    <property type="nucleotide sequence ID" value="NZ_AFNU02000001.1"/>
</dbReference>
<keyword evidence="10 19" id="KW-0808">Transferase</keyword>
<dbReference type="GO" id="GO:0008444">
    <property type="term" value="F:CDP-diacylglycerol-glycerol-3-phosphate 3-phosphatidyltransferase activity"/>
    <property type="evidence" value="ECO:0007669"/>
    <property type="project" value="UniProtKB-UniRule"/>
</dbReference>
<evidence type="ECO:0000256" key="19">
    <source>
        <dbReference type="RuleBase" id="RU003750"/>
    </source>
</evidence>
<dbReference type="OrthoDB" id="9796672at2"/>
<comment type="similarity">
    <text evidence="5 19">Belongs to the CDP-alcohol phosphatidyltransferase class-I family.</text>
</comment>
<accession>U2EG53</accession>
<keyword evidence="16" id="KW-1208">Phospholipid metabolism</keyword>
<evidence type="ECO:0000256" key="6">
    <source>
        <dbReference type="ARBA" id="ARBA00013170"/>
    </source>
</evidence>
<comment type="pathway">
    <text evidence="4">Lipid metabolism.</text>
</comment>
<dbReference type="PANTHER" id="PTHR14269">
    <property type="entry name" value="CDP-DIACYLGLYCEROL--GLYCEROL-3-PHOSPHATE 3-PHOSPHATIDYLTRANSFERASE-RELATED"/>
    <property type="match status" value="1"/>
</dbReference>
<dbReference type="NCBIfam" id="TIGR00560">
    <property type="entry name" value="pgsA"/>
    <property type="match status" value="1"/>
</dbReference>
<gene>
    <name evidence="21" type="ORF">HLPCO_000262</name>
</gene>
<evidence type="ECO:0000313" key="21">
    <source>
        <dbReference type="EMBL" id="ERJ13596.1"/>
    </source>
</evidence>
<dbReference type="AlphaFoldDB" id="U2EG53"/>
<feature type="transmembrane region" description="Helical" evidence="20">
    <location>
        <begin position="170"/>
        <end position="190"/>
    </location>
</feature>
<feature type="transmembrane region" description="Helical" evidence="20">
    <location>
        <begin position="83"/>
        <end position="107"/>
    </location>
</feature>
<evidence type="ECO:0000256" key="13">
    <source>
        <dbReference type="ARBA" id="ARBA00023098"/>
    </source>
</evidence>
<evidence type="ECO:0000256" key="9">
    <source>
        <dbReference type="ARBA" id="ARBA00022516"/>
    </source>
</evidence>
<evidence type="ECO:0000256" key="4">
    <source>
        <dbReference type="ARBA" id="ARBA00005189"/>
    </source>
</evidence>
<dbReference type="PROSITE" id="PS00379">
    <property type="entry name" value="CDP_ALCOHOL_P_TRANSF"/>
    <property type="match status" value="1"/>
</dbReference>
<dbReference type="Pfam" id="PF01066">
    <property type="entry name" value="CDP-OH_P_transf"/>
    <property type="match status" value="1"/>
</dbReference>
<comment type="subcellular location">
    <subcellularLocation>
        <location evidence="2">Cell membrane</location>
        <topology evidence="2">Multi-pass membrane protein</topology>
    </subcellularLocation>
</comment>
<sequence>MNLPNKLTLSRIFLIPVFVVIPYIDAFMKDVSLFNHSVMLGNLIIVIIFAIASITDFVDGYVARKYNLVTTFGKFMDPLADKLLVTAALLMLVELGLLPAWVPIAILSREFMVTGIRLLAISEGKVIAASKLGKLKTVSQMIMILVLFIVDTPYKDLINKPLSPAINSVNIILILLATSLTVISGVDYFVKNKDIILESK</sequence>
<dbReference type="InterPro" id="IPR048254">
    <property type="entry name" value="CDP_ALCOHOL_P_TRANSF_CS"/>
</dbReference>
<comment type="caution">
    <text evidence="21">The sequence shown here is derived from an EMBL/GenBank/DDBJ whole genome shotgun (WGS) entry which is preliminary data.</text>
</comment>
<dbReference type="PIRSF" id="PIRSF000847">
    <property type="entry name" value="Phos_ph_gly_syn"/>
    <property type="match status" value="1"/>
</dbReference>
<dbReference type="FunCoup" id="U2EG53">
    <property type="interactions" value="407"/>
</dbReference>
<evidence type="ECO:0000256" key="2">
    <source>
        <dbReference type="ARBA" id="ARBA00004651"/>
    </source>
</evidence>
<dbReference type="EC" id="2.7.8.5" evidence="6 18"/>
<keyword evidence="8" id="KW-1003">Cell membrane</keyword>
<reference evidence="21 22" key="1">
    <citation type="journal article" date="2011" name="J. Bacteriol.">
        <title>Genome sequence of Haloplasma contractile, an unusual contractile bacterium from a deep-sea anoxic brine lake.</title>
        <authorList>
            <person name="Antunes A."/>
            <person name="Alam I."/>
            <person name="El Dorry H."/>
            <person name="Siam R."/>
            <person name="Robertson A."/>
            <person name="Bajic V.B."/>
            <person name="Stingl U."/>
        </authorList>
    </citation>
    <scope>NUCLEOTIDE SEQUENCE [LARGE SCALE GENOMIC DNA]</scope>
    <source>
        <strain evidence="21 22">SSD-17B</strain>
    </source>
</reference>
<keyword evidence="9" id="KW-0444">Lipid biosynthesis</keyword>
<dbReference type="STRING" id="1033810.HLPCO_000262"/>
<dbReference type="EMBL" id="AFNU02000001">
    <property type="protein sequence ID" value="ERJ13596.1"/>
    <property type="molecule type" value="Genomic_DNA"/>
</dbReference>
<dbReference type="InterPro" id="IPR000462">
    <property type="entry name" value="CDP-OH_P_trans"/>
</dbReference>
<evidence type="ECO:0000256" key="5">
    <source>
        <dbReference type="ARBA" id="ARBA00010441"/>
    </source>
</evidence>
<evidence type="ECO:0000256" key="8">
    <source>
        <dbReference type="ARBA" id="ARBA00022475"/>
    </source>
</evidence>
<keyword evidence="13" id="KW-0443">Lipid metabolism</keyword>
<keyword evidence="12 20" id="KW-1133">Transmembrane helix</keyword>
<comment type="pathway">
    <text evidence="3">Phospholipid metabolism; phosphatidylglycerol biosynthesis; phosphatidylglycerol from CDP-diacylglycerol: step 1/2.</text>
</comment>
<dbReference type="InterPro" id="IPR043130">
    <property type="entry name" value="CDP-OH_PTrfase_TM_dom"/>
</dbReference>
<name>U2EG53_9MOLU</name>
<evidence type="ECO:0000313" key="22">
    <source>
        <dbReference type="Proteomes" id="UP000005707"/>
    </source>
</evidence>
<feature type="transmembrane region" description="Helical" evidence="20">
    <location>
        <begin position="12"/>
        <end position="28"/>
    </location>
</feature>
<protein>
    <recommendedName>
        <fullName evidence="7 18">CDP-diacylglycerol--glycerol-3-phosphate 3-phosphatidyltransferase</fullName>
        <ecNumber evidence="6 18">2.7.8.5</ecNumber>
    </recommendedName>
</protein>
<dbReference type="Proteomes" id="UP000005707">
    <property type="component" value="Unassembled WGS sequence"/>
</dbReference>
<evidence type="ECO:0000256" key="15">
    <source>
        <dbReference type="ARBA" id="ARBA00023209"/>
    </source>
</evidence>
<dbReference type="GO" id="GO:0046474">
    <property type="term" value="P:glycerophospholipid biosynthetic process"/>
    <property type="evidence" value="ECO:0007669"/>
    <property type="project" value="TreeGrafter"/>
</dbReference>
<keyword evidence="14 20" id="KW-0472">Membrane</keyword>
<dbReference type="InParanoid" id="U2EG53"/>
<dbReference type="GO" id="GO:0005886">
    <property type="term" value="C:plasma membrane"/>
    <property type="evidence" value="ECO:0007669"/>
    <property type="project" value="UniProtKB-SubCell"/>
</dbReference>
<dbReference type="PANTHER" id="PTHR14269:SF62">
    <property type="entry name" value="CDP-DIACYLGLYCEROL--GLYCEROL-3-PHOSPHATE 3-PHOSPHATIDYLTRANSFERASE 1, CHLOROPLASTIC"/>
    <property type="match status" value="1"/>
</dbReference>
<dbReference type="InterPro" id="IPR004570">
    <property type="entry name" value="Phosphatidylglycerol_P_synth"/>
</dbReference>
<dbReference type="FunFam" id="1.20.120.1760:FF:000004">
    <property type="entry name" value="CDP-diacylglycerol--glycerol-3-phosphate 3-phosphatidyltransferase"/>
    <property type="match status" value="1"/>
</dbReference>
<evidence type="ECO:0000256" key="11">
    <source>
        <dbReference type="ARBA" id="ARBA00022692"/>
    </source>
</evidence>
<feature type="transmembrane region" description="Helical" evidence="20">
    <location>
        <begin position="40"/>
        <end position="63"/>
    </location>
</feature>
<comment type="function">
    <text evidence="1">This protein catalyzes the committed step to the synthesis of the acidic phospholipids.</text>
</comment>
<keyword evidence="11 20" id="KW-0812">Transmembrane</keyword>
<dbReference type="eggNOG" id="COG0558">
    <property type="taxonomic scope" value="Bacteria"/>
</dbReference>
<evidence type="ECO:0000256" key="1">
    <source>
        <dbReference type="ARBA" id="ARBA00003973"/>
    </source>
</evidence>
<evidence type="ECO:0000256" key="18">
    <source>
        <dbReference type="NCBIfam" id="TIGR00560"/>
    </source>
</evidence>
<proteinExistence type="inferred from homology"/>
<reference evidence="21 22" key="2">
    <citation type="journal article" date="2013" name="PLoS ONE">
        <title>INDIGO - INtegrated Data Warehouse of MIcrobial GenOmes with Examples from the Red Sea Extremophiles.</title>
        <authorList>
            <person name="Alam I."/>
            <person name="Antunes A."/>
            <person name="Kamau A.A."/>
            <person name="Ba Alawi W."/>
            <person name="Kalkatawi M."/>
            <person name="Stingl U."/>
            <person name="Bajic V.B."/>
        </authorList>
    </citation>
    <scope>NUCLEOTIDE SEQUENCE [LARGE SCALE GENOMIC DNA]</scope>
    <source>
        <strain evidence="21 22">SSD-17B</strain>
    </source>
</reference>
<dbReference type="Gene3D" id="1.20.120.1760">
    <property type="match status" value="1"/>
</dbReference>
<comment type="catalytic activity">
    <reaction evidence="17">
        <text>a CDP-1,2-diacyl-sn-glycerol + sn-glycerol 3-phosphate = a 1,2-diacyl-sn-glycero-3-phospho-(1'-sn-glycero-3'-phosphate) + CMP + H(+)</text>
        <dbReference type="Rhea" id="RHEA:12593"/>
        <dbReference type="ChEBI" id="CHEBI:15378"/>
        <dbReference type="ChEBI" id="CHEBI:57597"/>
        <dbReference type="ChEBI" id="CHEBI:58332"/>
        <dbReference type="ChEBI" id="CHEBI:60110"/>
        <dbReference type="ChEBI" id="CHEBI:60377"/>
        <dbReference type="EC" id="2.7.8.5"/>
    </reaction>
</comment>
<evidence type="ECO:0000256" key="10">
    <source>
        <dbReference type="ARBA" id="ARBA00022679"/>
    </source>
</evidence>
<evidence type="ECO:0000256" key="14">
    <source>
        <dbReference type="ARBA" id="ARBA00023136"/>
    </source>
</evidence>
<evidence type="ECO:0000256" key="17">
    <source>
        <dbReference type="ARBA" id="ARBA00048586"/>
    </source>
</evidence>
<evidence type="ECO:0000256" key="3">
    <source>
        <dbReference type="ARBA" id="ARBA00005042"/>
    </source>
</evidence>